<feature type="region of interest" description="Disordered" evidence="2">
    <location>
        <begin position="97"/>
        <end position="131"/>
    </location>
</feature>
<dbReference type="Pfam" id="PF16697">
    <property type="entry name" value="Yop-YscD_cpl"/>
    <property type="match status" value="1"/>
</dbReference>
<dbReference type="PROSITE" id="PS51257">
    <property type="entry name" value="PROKAR_LIPOPROTEIN"/>
    <property type="match status" value="1"/>
</dbReference>
<accession>A0A552WJD1</accession>
<feature type="domain" description="FHA" evidence="3">
    <location>
        <begin position="43"/>
        <end position="91"/>
    </location>
</feature>
<evidence type="ECO:0000256" key="2">
    <source>
        <dbReference type="SAM" id="MobiDB-lite"/>
    </source>
</evidence>
<dbReference type="SMART" id="SM00240">
    <property type="entry name" value="FHA"/>
    <property type="match status" value="1"/>
</dbReference>
<protein>
    <submittedName>
        <fullName evidence="4">FHA domain-containing protein</fullName>
    </submittedName>
</protein>
<dbReference type="EMBL" id="VJXR01000129">
    <property type="protein sequence ID" value="TRW42862.1"/>
    <property type="molecule type" value="Genomic_DNA"/>
</dbReference>
<dbReference type="SUPFAM" id="SSF49879">
    <property type="entry name" value="SMAD/FHA domain"/>
    <property type="match status" value="1"/>
</dbReference>
<name>A0A552WJD1_9MICO</name>
<dbReference type="PROSITE" id="PS50006">
    <property type="entry name" value="FHA_DOMAIN"/>
    <property type="match status" value="1"/>
</dbReference>
<evidence type="ECO:0000313" key="4">
    <source>
        <dbReference type="EMBL" id="TRW42862.1"/>
    </source>
</evidence>
<comment type="caution">
    <text evidence="4">The sequence shown here is derived from an EMBL/GenBank/DDBJ whole genome shotgun (WGS) entry which is preliminary data.</text>
</comment>
<keyword evidence="5" id="KW-1185">Reference proteome</keyword>
<dbReference type="CDD" id="cd00060">
    <property type="entry name" value="FHA"/>
    <property type="match status" value="1"/>
</dbReference>
<dbReference type="Gene3D" id="2.60.200.20">
    <property type="match status" value="1"/>
</dbReference>
<keyword evidence="1" id="KW-0597">Phosphoprotein</keyword>
<organism evidence="4 5">
    <name type="scientific">Georgenia yuyongxinii</name>
    <dbReference type="NCBI Taxonomy" id="2589797"/>
    <lineage>
        <taxon>Bacteria</taxon>
        <taxon>Bacillati</taxon>
        <taxon>Actinomycetota</taxon>
        <taxon>Actinomycetes</taxon>
        <taxon>Micrococcales</taxon>
        <taxon>Bogoriellaceae</taxon>
        <taxon>Georgenia</taxon>
    </lineage>
</organism>
<dbReference type="RefSeq" id="WP_143420171.1">
    <property type="nucleotide sequence ID" value="NZ_VJXR01000129.1"/>
</dbReference>
<feature type="region of interest" description="Disordered" evidence="2">
    <location>
        <begin position="211"/>
        <end position="233"/>
    </location>
</feature>
<dbReference type="InterPro" id="IPR032030">
    <property type="entry name" value="YscD_cytoplasmic_dom"/>
</dbReference>
<dbReference type="InterPro" id="IPR000253">
    <property type="entry name" value="FHA_dom"/>
</dbReference>
<reference evidence="4 5" key="1">
    <citation type="submission" date="2019-07" db="EMBL/GenBank/DDBJ databases">
        <title>Georgenia wutianyii sp. nov. and Georgenia *** sp. nov. isolated from plateau pika (Ochotona curzoniae) in the Qinghai-Tibet plateau of China.</title>
        <authorList>
            <person name="Tian Z."/>
        </authorList>
    </citation>
    <scope>NUCLEOTIDE SEQUENCE [LARGE SCALE GENOMIC DNA]</scope>
    <source>
        <strain evidence="4 5">Z446</strain>
    </source>
</reference>
<sequence>MSQERSPTGAVPDPAAALRSAFHLAVVAGPATGSCLPLRARPALVGRADADLALADALVSRRHLQARVHRGQVQVRDVGSANGTFLAAHRGCGRLPTRWGGAGRGQVRRGDRRPPAPGRGRRLTGRWHDAPPGTRLALGGSVLEVRARPDLSVSSADPATGAWSRPDRWRLVLPLLLCLSLLPLLATSGANPWRWAMLALPIGALVTGMAGSRPNRDGPPDGRGPPSPRSPHLAVTDPAALLLRAAAALAPEPAAEVLRARLPG</sequence>
<evidence type="ECO:0000313" key="5">
    <source>
        <dbReference type="Proteomes" id="UP000318693"/>
    </source>
</evidence>
<evidence type="ECO:0000259" key="3">
    <source>
        <dbReference type="PROSITE" id="PS50006"/>
    </source>
</evidence>
<feature type="non-terminal residue" evidence="4">
    <location>
        <position position="264"/>
    </location>
</feature>
<proteinExistence type="predicted"/>
<evidence type="ECO:0000256" key="1">
    <source>
        <dbReference type="ARBA" id="ARBA00022553"/>
    </source>
</evidence>
<gene>
    <name evidence="4" type="ORF">FJ693_19930</name>
</gene>
<dbReference type="InterPro" id="IPR008984">
    <property type="entry name" value="SMAD_FHA_dom_sf"/>
</dbReference>
<dbReference type="Proteomes" id="UP000318693">
    <property type="component" value="Unassembled WGS sequence"/>
</dbReference>
<dbReference type="AlphaFoldDB" id="A0A552WJD1"/>